<protein>
    <submittedName>
        <fullName evidence="1">Uncharacterized protein</fullName>
    </submittedName>
</protein>
<evidence type="ECO:0000313" key="1">
    <source>
        <dbReference type="EMBL" id="WOO81765.1"/>
    </source>
</evidence>
<accession>A0AAF1BL48</accession>
<organism evidence="1 2">
    <name type="scientific">Vanrija pseudolonga</name>
    <dbReference type="NCBI Taxonomy" id="143232"/>
    <lineage>
        <taxon>Eukaryota</taxon>
        <taxon>Fungi</taxon>
        <taxon>Dikarya</taxon>
        <taxon>Basidiomycota</taxon>
        <taxon>Agaricomycotina</taxon>
        <taxon>Tremellomycetes</taxon>
        <taxon>Trichosporonales</taxon>
        <taxon>Trichosporonaceae</taxon>
        <taxon>Vanrija</taxon>
    </lineage>
</organism>
<dbReference type="GeneID" id="87808515"/>
<evidence type="ECO:0000313" key="2">
    <source>
        <dbReference type="Proteomes" id="UP000827549"/>
    </source>
</evidence>
<name>A0AAF1BL48_9TREE</name>
<proteinExistence type="predicted"/>
<dbReference type="RefSeq" id="XP_062627797.1">
    <property type="nucleotide sequence ID" value="XM_062771813.1"/>
</dbReference>
<reference evidence="1" key="1">
    <citation type="submission" date="2023-10" db="EMBL/GenBank/DDBJ databases">
        <authorList>
            <person name="Noh H."/>
        </authorList>
    </citation>
    <scope>NUCLEOTIDE SEQUENCE</scope>
    <source>
        <strain evidence="1">DUCC4014</strain>
    </source>
</reference>
<keyword evidence="2" id="KW-1185">Reference proteome</keyword>
<gene>
    <name evidence="1" type="ORF">LOC62_04G005286</name>
</gene>
<dbReference type="EMBL" id="CP086717">
    <property type="protein sequence ID" value="WOO81765.1"/>
    <property type="molecule type" value="Genomic_DNA"/>
</dbReference>
<dbReference type="AlphaFoldDB" id="A0AAF1BL48"/>
<sequence length="649" mass="71790">MPIDAQAYPHIFEQIVGSTISVKALIVLRGVSRRAKALADGILLHHAEVHDVDGKLRLLPAPGSGLAHDAPLPFAPGQVRVATLLPHEHPLAIRPHAAEFTSLHTIRRQVDCYCESLADAAVADPHLTAHTVVDYYVNDPYDHSADDEVAMLVPPGTRRYVLHVHLGSSTWAKGFLFPDPDIIVSTPLDLREVVIVYSSTPAEWYQAPTPPPGYIGFVSELVNYFWDSLVMADASMTIVDVGHVVPNHAERDLHAGIDVRGRWFRGFLQTDREDFEPSLHRIACLEDSAVSDAISRIRFVERDAWLAELGDRAESEGSRAPFPDYSSPCRCSRDPRMYGVVPDPVLTDDFDALDLDSDADQPLDLNYDLPNGVDPARRPGLDPAMHPHIAEMITYQLDSVSDLVALRSSCRGFRTFATDVLMHRVEVHSPYFSTPGTLRIVPSRTSGLVHDRPLPDVLSAVRVVTLGDLYSYQEMEGLARRMTSVHTACFDASEFMYGPLQAGGPWPRFPALHTAVGHYAADPYDFSPRDEARILIPAGTKRFVLWFDLDESSWRQGCLFPQPDVNTHAAKHLTEFVLVVRGTTGVYADMVEGWEFDALIEDLAALVWAITGDWATCTIVDNLPGARERGCLAAPFAEHAWALMMTSST</sequence>
<dbReference type="Proteomes" id="UP000827549">
    <property type="component" value="Chromosome 4"/>
</dbReference>